<name>A0A381WEV6_9ZZZZ</name>
<sequence length="34" mass="3833">MGCCAIGVDWDHFSEETAKEVLKTLLENGVNFFE</sequence>
<organism evidence="1">
    <name type="scientific">marine metagenome</name>
    <dbReference type="NCBI Taxonomy" id="408172"/>
    <lineage>
        <taxon>unclassified sequences</taxon>
        <taxon>metagenomes</taxon>
        <taxon>ecological metagenomes</taxon>
    </lineage>
</organism>
<accession>A0A381WEV6</accession>
<proteinExistence type="predicted"/>
<dbReference type="EMBL" id="UINC01011580">
    <property type="protein sequence ID" value="SVA51015.1"/>
    <property type="molecule type" value="Genomic_DNA"/>
</dbReference>
<protein>
    <submittedName>
        <fullName evidence="1">Uncharacterized protein</fullName>
    </submittedName>
</protein>
<dbReference type="AlphaFoldDB" id="A0A381WEV6"/>
<evidence type="ECO:0000313" key="1">
    <source>
        <dbReference type="EMBL" id="SVA51015.1"/>
    </source>
</evidence>
<gene>
    <name evidence="1" type="ORF">METZ01_LOCUS103869</name>
</gene>
<reference evidence="1" key="1">
    <citation type="submission" date="2018-05" db="EMBL/GenBank/DDBJ databases">
        <authorList>
            <person name="Lanie J.A."/>
            <person name="Ng W.-L."/>
            <person name="Kazmierczak K.M."/>
            <person name="Andrzejewski T.M."/>
            <person name="Davidsen T.M."/>
            <person name="Wayne K.J."/>
            <person name="Tettelin H."/>
            <person name="Glass J.I."/>
            <person name="Rusch D."/>
            <person name="Podicherti R."/>
            <person name="Tsui H.-C.T."/>
            <person name="Winkler M.E."/>
        </authorList>
    </citation>
    <scope>NUCLEOTIDE SEQUENCE</scope>
</reference>